<keyword evidence="4" id="KW-0238">DNA-binding</keyword>
<keyword evidence="9" id="KW-1185">Reference proteome</keyword>
<dbReference type="GO" id="GO:0006352">
    <property type="term" value="P:DNA-templated transcription initiation"/>
    <property type="evidence" value="ECO:0007669"/>
    <property type="project" value="InterPro"/>
</dbReference>
<evidence type="ECO:0000256" key="3">
    <source>
        <dbReference type="ARBA" id="ARBA00023082"/>
    </source>
</evidence>
<reference evidence="8 9" key="1">
    <citation type="submission" date="2019-05" db="EMBL/GenBank/DDBJ databases">
        <title>Dyadobacter AR-3-8 sp. nov., isolated from arctic soil.</title>
        <authorList>
            <person name="Chaudhary D.K."/>
        </authorList>
    </citation>
    <scope>NUCLEOTIDE SEQUENCE [LARGE SCALE GENOMIC DNA]</scope>
    <source>
        <strain evidence="8 9">AR-3-8</strain>
    </source>
</reference>
<dbReference type="OrthoDB" id="941544at2"/>
<keyword evidence="2" id="KW-0805">Transcription regulation</keyword>
<organism evidence="8 9">
    <name type="scientific">Dyadobacter frigoris</name>
    <dbReference type="NCBI Taxonomy" id="2576211"/>
    <lineage>
        <taxon>Bacteria</taxon>
        <taxon>Pseudomonadati</taxon>
        <taxon>Bacteroidota</taxon>
        <taxon>Cytophagia</taxon>
        <taxon>Cytophagales</taxon>
        <taxon>Spirosomataceae</taxon>
        <taxon>Dyadobacter</taxon>
    </lineage>
</organism>
<dbReference type="SUPFAM" id="SSF88659">
    <property type="entry name" value="Sigma3 and sigma4 domains of RNA polymerase sigma factors"/>
    <property type="match status" value="1"/>
</dbReference>
<evidence type="ECO:0000313" key="9">
    <source>
        <dbReference type="Proteomes" id="UP000304900"/>
    </source>
</evidence>
<accession>A0A4U6D9C4</accession>
<dbReference type="Pfam" id="PF04542">
    <property type="entry name" value="Sigma70_r2"/>
    <property type="match status" value="1"/>
</dbReference>
<dbReference type="SUPFAM" id="SSF88946">
    <property type="entry name" value="Sigma2 domain of RNA polymerase sigma factors"/>
    <property type="match status" value="1"/>
</dbReference>
<dbReference type="InterPro" id="IPR007627">
    <property type="entry name" value="RNA_pol_sigma70_r2"/>
</dbReference>
<dbReference type="InterPro" id="IPR036388">
    <property type="entry name" value="WH-like_DNA-bd_sf"/>
</dbReference>
<dbReference type="CDD" id="cd06171">
    <property type="entry name" value="Sigma70_r4"/>
    <property type="match status" value="1"/>
</dbReference>
<protein>
    <submittedName>
        <fullName evidence="8">Sigma-70 family RNA polymerase sigma factor</fullName>
    </submittedName>
</protein>
<evidence type="ECO:0000259" key="7">
    <source>
        <dbReference type="Pfam" id="PF08281"/>
    </source>
</evidence>
<dbReference type="Gene3D" id="1.10.1740.10">
    <property type="match status" value="1"/>
</dbReference>
<feature type="domain" description="RNA polymerase sigma-70 region 2" evidence="6">
    <location>
        <begin position="32"/>
        <end position="98"/>
    </location>
</feature>
<dbReference type="InterPro" id="IPR014284">
    <property type="entry name" value="RNA_pol_sigma-70_dom"/>
</dbReference>
<dbReference type="EMBL" id="SZVO01000003">
    <property type="protein sequence ID" value="TKT92981.1"/>
    <property type="molecule type" value="Genomic_DNA"/>
</dbReference>
<dbReference type="AlphaFoldDB" id="A0A4U6D9C4"/>
<dbReference type="InterPro" id="IPR013324">
    <property type="entry name" value="RNA_pol_sigma_r3/r4-like"/>
</dbReference>
<comment type="similarity">
    <text evidence="1">Belongs to the sigma-70 factor family. ECF subfamily.</text>
</comment>
<evidence type="ECO:0000256" key="5">
    <source>
        <dbReference type="ARBA" id="ARBA00023163"/>
    </source>
</evidence>
<feature type="domain" description="RNA polymerase sigma factor 70 region 4 type 2" evidence="7">
    <location>
        <begin position="125"/>
        <end position="177"/>
    </location>
</feature>
<sequence>MLFKRKNHFSEQDLSSVILACKERNPQAQRCLIRQFTGYAKSISLRYAANIQEAEELINDGFLKVFVNLEKYDHSQPFKAWLRKIMINTAIDYYRKNQKWHEQVSMEGVEISDCSSDILSEISAQEILTLVQRLPPAYRMAFTLFVIDGFSHKEIADMLGIQEGTSKSNLRDARRKLQAMIKIYYPHLYQLYHWPNRGFNAN</sequence>
<keyword evidence="3" id="KW-0731">Sigma factor</keyword>
<name>A0A4U6D9C4_9BACT</name>
<dbReference type="InterPro" id="IPR013325">
    <property type="entry name" value="RNA_pol_sigma_r2"/>
</dbReference>
<dbReference type="RefSeq" id="WP_137339708.1">
    <property type="nucleotide sequence ID" value="NZ_BSQH01000010.1"/>
</dbReference>
<dbReference type="InterPro" id="IPR013249">
    <property type="entry name" value="RNA_pol_sigma70_r4_t2"/>
</dbReference>
<dbReference type="Gene3D" id="1.10.10.10">
    <property type="entry name" value="Winged helix-like DNA-binding domain superfamily/Winged helix DNA-binding domain"/>
    <property type="match status" value="1"/>
</dbReference>
<dbReference type="InterPro" id="IPR039425">
    <property type="entry name" value="RNA_pol_sigma-70-like"/>
</dbReference>
<evidence type="ECO:0000259" key="6">
    <source>
        <dbReference type="Pfam" id="PF04542"/>
    </source>
</evidence>
<evidence type="ECO:0000256" key="2">
    <source>
        <dbReference type="ARBA" id="ARBA00023015"/>
    </source>
</evidence>
<dbReference type="GO" id="GO:0003677">
    <property type="term" value="F:DNA binding"/>
    <property type="evidence" value="ECO:0007669"/>
    <property type="project" value="UniProtKB-KW"/>
</dbReference>
<dbReference type="PANTHER" id="PTHR43133:SF8">
    <property type="entry name" value="RNA POLYMERASE SIGMA FACTOR HI_1459-RELATED"/>
    <property type="match status" value="1"/>
</dbReference>
<dbReference type="NCBIfam" id="TIGR02937">
    <property type="entry name" value="sigma70-ECF"/>
    <property type="match status" value="1"/>
</dbReference>
<keyword evidence="5" id="KW-0804">Transcription</keyword>
<evidence type="ECO:0000313" key="8">
    <source>
        <dbReference type="EMBL" id="TKT92981.1"/>
    </source>
</evidence>
<comment type="caution">
    <text evidence="8">The sequence shown here is derived from an EMBL/GenBank/DDBJ whole genome shotgun (WGS) entry which is preliminary data.</text>
</comment>
<evidence type="ECO:0000256" key="4">
    <source>
        <dbReference type="ARBA" id="ARBA00023125"/>
    </source>
</evidence>
<proteinExistence type="inferred from homology"/>
<dbReference type="Pfam" id="PF08281">
    <property type="entry name" value="Sigma70_r4_2"/>
    <property type="match status" value="1"/>
</dbReference>
<evidence type="ECO:0000256" key="1">
    <source>
        <dbReference type="ARBA" id="ARBA00010641"/>
    </source>
</evidence>
<dbReference type="PANTHER" id="PTHR43133">
    <property type="entry name" value="RNA POLYMERASE ECF-TYPE SIGMA FACTO"/>
    <property type="match status" value="1"/>
</dbReference>
<dbReference type="Proteomes" id="UP000304900">
    <property type="component" value="Unassembled WGS sequence"/>
</dbReference>
<dbReference type="GO" id="GO:0016987">
    <property type="term" value="F:sigma factor activity"/>
    <property type="evidence" value="ECO:0007669"/>
    <property type="project" value="UniProtKB-KW"/>
</dbReference>
<gene>
    <name evidence="8" type="ORF">FDK13_08655</name>
</gene>